<feature type="transmembrane region" description="Helical" evidence="5">
    <location>
        <begin position="139"/>
        <end position="157"/>
    </location>
</feature>
<keyword evidence="7" id="KW-1185">Reference proteome</keyword>
<dbReference type="InterPro" id="IPR003810">
    <property type="entry name" value="Mntp/YtaF"/>
</dbReference>
<feature type="transmembrane region" description="Helical" evidence="5">
    <location>
        <begin position="69"/>
        <end position="86"/>
    </location>
</feature>
<comment type="caution">
    <text evidence="6">The sequence shown here is derived from an EMBL/GenBank/DDBJ whole genome shotgun (WGS) entry which is preliminary data.</text>
</comment>
<dbReference type="OrthoDB" id="1679205at2"/>
<keyword evidence="3 5" id="KW-1133">Transmembrane helix</keyword>
<protein>
    <submittedName>
        <fullName evidence="6">Sporulation membrane protein YtaF</fullName>
    </submittedName>
</protein>
<feature type="transmembrane region" description="Helical" evidence="5">
    <location>
        <begin position="164"/>
        <end position="185"/>
    </location>
</feature>
<dbReference type="AlphaFoldDB" id="A0A494WZL7"/>
<evidence type="ECO:0000256" key="1">
    <source>
        <dbReference type="ARBA" id="ARBA00022475"/>
    </source>
</evidence>
<dbReference type="NCBIfam" id="TIGR02840">
    <property type="entry name" value="spore_YtaF"/>
    <property type="match status" value="1"/>
</dbReference>
<dbReference type="RefSeq" id="WP_121450451.1">
    <property type="nucleotide sequence ID" value="NZ_RBWE01000001.1"/>
</dbReference>
<feature type="transmembrane region" description="Helical" evidence="5">
    <location>
        <begin position="197"/>
        <end position="214"/>
    </location>
</feature>
<evidence type="ECO:0000313" key="6">
    <source>
        <dbReference type="EMBL" id="RKO66004.1"/>
    </source>
</evidence>
<feature type="transmembrane region" description="Helical" evidence="5">
    <location>
        <begin position="35"/>
        <end position="57"/>
    </location>
</feature>
<dbReference type="PANTHER" id="PTHR35529:SF2">
    <property type="entry name" value="SPORULATION PROTEIN YTAF-RELATED"/>
    <property type="match status" value="1"/>
</dbReference>
<name>A0A494WZL7_9FIRM</name>
<dbReference type="EMBL" id="RBWE01000001">
    <property type="protein sequence ID" value="RKO66004.1"/>
    <property type="molecule type" value="Genomic_DNA"/>
</dbReference>
<proteinExistence type="predicted"/>
<evidence type="ECO:0000256" key="4">
    <source>
        <dbReference type="ARBA" id="ARBA00023136"/>
    </source>
</evidence>
<keyword evidence="1" id="KW-1003">Cell membrane</keyword>
<gene>
    <name evidence="6" type="primary">ytaF</name>
    <name evidence="6" type="ORF">D7024_02925</name>
</gene>
<accession>A0A494WZL7</accession>
<keyword evidence="2 5" id="KW-0812">Transmembrane</keyword>
<keyword evidence="4 5" id="KW-0472">Membrane</keyword>
<dbReference type="Pfam" id="PF02659">
    <property type="entry name" value="Mntp"/>
    <property type="match status" value="2"/>
</dbReference>
<evidence type="ECO:0000256" key="5">
    <source>
        <dbReference type="SAM" id="Phobius"/>
    </source>
</evidence>
<reference evidence="6 7" key="1">
    <citation type="submission" date="2018-10" db="EMBL/GenBank/DDBJ databases">
        <authorList>
            <person name="Grouzdev D.S."/>
            <person name="Krutkina M.S."/>
            <person name="Tourova T.P."/>
            <person name="Nazina T.N."/>
        </authorList>
    </citation>
    <scope>NUCLEOTIDE SEQUENCE [LARGE SCALE GENOMIC DNA]</scope>
    <source>
        <strain evidence="6 7">435</strain>
    </source>
</reference>
<dbReference type="InterPro" id="IPR014205">
    <property type="entry name" value="Spore_YtaF"/>
</dbReference>
<dbReference type="PANTHER" id="PTHR35529">
    <property type="entry name" value="MANGANESE EFFLUX PUMP MNTP-RELATED"/>
    <property type="match status" value="1"/>
</dbReference>
<sequence>MELFTILIFALALNMDAFAAGVAYGVRGIRLPFSSVLIISLMSVTAISLSMITGNLVAQAISISFARRLGGIILILIGLWIMFQALREGKKGVGPSDCEEEPQTVVQIRIRTLGVMVQVLREPHRADLDRSGVISAGEAILLGLALALDAFGAGFAFSMLGFDLVLTALLVGAGHIITTYAGLLAGRGFGATALGRQFSALPGCILILLGLFKLQ</sequence>
<dbReference type="Proteomes" id="UP000271256">
    <property type="component" value="Unassembled WGS sequence"/>
</dbReference>
<evidence type="ECO:0000313" key="7">
    <source>
        <dbReference type="Proteomes" id="UP000271256"/>
    </source>
</evidence>
<evidence type="ECO:0000256" key="3">
    <source>
        <dbReference type="ARBA" id="ARBA00022989"/>
    </source>
</evidence>
<evidence type="ECO:0000256" key="2">
    <source>
        <dbReference type="ARBA" id="ARBA00022692"/>
    </source>
</evidence>
<organism evidence="6 7">
    <name type="scientific">Desulfofundulus salinus</name>
    <dbReference type="NCBI Taxonomy" id="2419843"/>
    <lineage>
        <taxon>Bacteria</taxon>
        <taxon>Bacillati</taxon>
        <taxon>Bacillota</taxon>
        <taxon>Clostridia</taxon>
        <taxon>Eubacteriales</taxon>
        <taxon>Peptococcaceae</taxon>
        <taxon>Desulfofundulus</taxon>
    </lineage>
</organism>